<dbReference type="InterPro" id="IPR018499">
    <property type="entry name" value="Tetraspanin/Peripherin"/>
</dbReference>
<evidence type="ECO:0000256" key="5">
    <source>
        <dbReference type="ARBA" id="ARBA00023136"/>
    </source>
</evidence>
<feature type="transmembrane region" description="Helical" evidence="7">
    <location>
        <begin position="12"/>
        <end position="33"/>
    </location>
</feature>
<dbReference type="PANTHER" id="PTHR19282">
    <property type="entry name" value="TETRASPANIN"/>
    <property type="match status" value="1"/>
</dbReference>
<evidence type="ECO:0000313" key="9">
    <source>
        <dbReference type="Proteomes" id="UP000007266"/>
    </source>
</evidence>
<evidence type="ECO:0000256" key="3">
    <source>
        <dbReference type="ARBA" id="ARBA00022692"/>
    </source>
</evidence>
<dbReference type="OrthoDB" id="71600at2759"/>
<keyword evidence="5 7" id="KW-0472">Membrane</keyword>
<dbReference type="PROSITE" id="PS00421">
    <property type="entry name" value="TM4_1"/>
    <property type="match status" value="1"/>
</dbReference>
<name>A0A139WBP1_TRICA</name>
<feature type="transmembrane region" description="Helical" evidence="7">
    <location>
        <begin position="202"/>
        <end position="224"/>
    </location>
</feature>
<comment type="subcellular location">
    <subcellularLocation>
        <location evidence="1 7">Membrane</location>
        <topology evidence="1 7">Multi-pass membrane protein</topology>
    </subcellularLocation>
</comment>
<dbReference type="FunCoup" id="A0A139WBP1">
    <property type="interactions" value="124"/>
</dbReference>
<proteinExistence type="inferred from homology"/>
<evidence type="ECO:0000256" key="1">
    <source>
        <dbReference type="ARBA" id="ARBA00004141"/>
    </source>
</evidence>
<dbReference type="AlphaFoldDB" id="A0A139WBP1"/>
<dbReference type="InterPro" id="IPR008952">
    <property type="entry name" value="Tetraspanin_EC2_sf"/>
</dbReference>
<keyword evidence="6" id="KW-1015">Disulfide bond</keyword>
<dbReference type="InParanoid" id="A0A139WBP1"/>
<dbReference type="Proteomes" id="UP000007266">
    <property type="component" value="Linkage group 9"/>
</dbReference>
<gene>
    <name evidence="8" type="primary">AUGUSTUS-3.0.2_34419</name>
    <name evidence="8" type="ORF">TcasGA2_TC034419</name>
</gene>
<evidence type="ECO:0000256" key="7">
    <source>
        <dbReference type="RuleBase" id="RU361218"/>
    </source>
</evidence>
<dbReference type="PIRSF" id="PIRSF002419">
    <property type="entry name" value="Tetraspanin"/>
    <property type="match status" value="1"/>
</dbReference>
<dbReference type="SUPFAM" id="SSF48652">
    <property type="entry name" value="Tetraspanin"/>
    <property type="match status" value="1"/>
</dbReference>
<dbReference type="PRINTS" id="PR00259">
    <property type="entry name" value="TMFOUR"/>
</dbReference>
<dbReference type="InterPro" id="IPR000301">
    <property type="entry name" value="Tetraspanin_animals"/>
</dbReference>
<keyword evidence="9" id="KW-1185">Reference proteome</keyword>
<reference evidence="8 9" key="2">
    <citation type="journal article" date="2010" name="Nucleic Acids Res.">
        <title>BeetleBase in 2010: revisions to provide comprehensive genomic information for Tribolium castaneum.</title>
        <authorList>
            <person name="Kim H.S."/>
            <person name="Murphy T."/>
            <person name="Xia J."/>
            <person name="Caragea D."/>
            <person name="Park Y."/>
            <person name="Beeman R.W."/>
            <person name="Lorenzen M.D."/>
            <person name="Butcher S."/>
            <person name="Manak J.R."/>
            <person name="Brown S.J."/>
        </authorList>
    </citation>
    <scope>GENOME REANNOTATION</scope>
    <source>
        <strain evidence="8 9">Georgia GA2</strain>
    </source>
</reference>
<evidence type="ECO:0000256" key="6">
    <source>
        <dbReference type="PIRSR" id="PIRSR002419-1"/>
    </source>
</evidence>
<dbReference type="PANTHER" id="PTHR19282:SF521">
    <property type="entry name" value="IP01817P-RELATED"/>
    <property type="match status" value="1"/>
</dbReference>
<evidence type="ECO:0000313" key="8">
    <source>
        <dbReference type="EMBL" id="KYB25323.1"/>
    </source>
</evidence>
<dbReference type="eggNOG" id="KOG3882">
    <property type="taxonomic scope" value="Eukaryota"/>
</dbReference>
<sequence>MGCATGLVKYFVFLANLVFALAGLGLVIIGVLYKFNYSEATDALPSNFGVAPILSIIIGAIVFVTAFLGCCGAVKESPCMLTTYAIILLVIFIIQVAIGVYAFIKINEDEAEPRRLIHNSLEKTFDGYGRDVKKTEAVDVIQSWFHCCGLDRYDQIILQNGSLPHSCCREGVSVCRPTNYNSFYDKPCSKALMEFYQKSSPIIGGVAIGIAVIEIIGAVFGLCLSSSIRNQYRRSAY</sequence>
<feature type="transmembrane region" description="Helical" evidence="7">
    <location>
        <begin position="53"/>
        <end position="74"/>
    </location>
</feature>
<dbReference type="GO" id="GO:0005886">
    <property type="term" value="C:plasma membrane"/>
    <property type="evidence" value="ECO:0000318"/>
    <property type="project" value="GO_Central"/>
</dbReference>
<evidence type="ECO:0000256" key="2">
    <source>
        <dbReference type="ARBA" id="ARBA00006840"/>
    </source>
</evidence>
<organism evidence="8 9">
    <name type="scientific">Tribolium castaneum</name>
    <name type="common">Red flour beetle</name>
    <dbReference type="NCBI Taxonomy" id="7070"/>
    <lineage>
        <taxon>Eukaryota</taxon>
        <taxon>Metazoa</taxon>
        <taxon>Ecdysozoa</taxon>
        <taxon>Arthropoda</taxon>
        <taxon>Hexapoda</taxon>
        <taxon>Insecta</taxon>
        <taxon>Pterygota</taxon>
        <taxon>Neoptera</taxon>
        <taxon>Endopterygota</taxon>
        <taxon>Coleoptera</taxon>
        <taxon>Polyphaga</taxon>
        <taxon>Cucujiformia</taxon>
        <taxon>Tenebrionidae</taxon>
        <taxon>Tenebrionidae incertae sedis</taxon>
        <taxon>Tribolium</taxon>
    </lineage>
</organism>
<keyword evidence="4 7" id="KW-1133">Transmembrane helix</keyword>
<feature type="transmembrane region" description="Helical" evidence="7">
    <location>
        <begin position="81"/>
        <end position="104"/>
    </location>
</feature>
<dbReference type="InterPro" id="IPR018503">
    <property type="entry name" value="Tetraspanin_CS"/>
</dbReference>
<dbReference type="CDD" id="cd03127">
    <property type="entry name" value="tetraspanin_LEL"/>
    <property type="match status" value="1"/>
</dbReference>
<keyword evidence="3 7" id="KW-0812">Transmembrane</keyword>
<evidence type="ECO:0000256" key="4">
    <source>
        <dbReference type="ARBA" id="ARBA00022989"/>
    </source>
</evidence>
<reference evidence="8 9" key="1">
    <citation type="journal article" date="2008" name="Nature">
        <title>The genome of the model beetle and pest Tribolium castaneum.</title>
        <authorList>
            <consortium name="Tribolium Genome Sequencing Consortium"/>
            <person name="Richards S."/>
            <person name="Gibbs R.A."/>
            <person name="Weinstock G.M."/>
            <person name="Brown S.J."/>
            <person name="Denell R."/>
            <person name="Beeman R.W."/>
            <person name="Gibbs R."/>
            <person name="Beeman R.W."/>
            <person name="Brown S.J."/>
            <person name="Bucher G."/>
            <person name="Friedrich M."/>
            <person name="Grimmelikhuijzen C.J."/>
            <person name="Klingler M."/>
            <person name="Lorenzen M."/>
            <person name="Richards S."/>
            <person name="Roth S."/>
            <person name="Schroder R."/>
            <person name="Tautz D."/>
            <person name="Zdobnov E.M."/>
            <person name="Muzny D."/>
            <person name="Gibbs R.A."/>
            <person name="Weinstock G.M."/>
            <person name="Attaway T."/>
            <person name="Bell S."/>
            <person name="Buhay C.J."/>
            <person name="Chandrabose M.N."/>
            <person name="Chavez D."/>
            <person name="Clerk-Blankenburg K.P."/>
            <person name="Cree A."/>
            <person name="Dao M."/>
            <person name="Davis C."/>
            <person name="Chacko J."/>
            <person name="Dinh H."/>
            <person name="Dugan-Rocha S."/>
            <person name="Fowler G."/>
            <person name="Garner T.T."/>
            <person name="Garnes J."/>
            <person name="Gnirke A."/>
            <person name="Hawes A."/>
            <person name="Hernandez J."/>
            <person name="Hines S."/>
            <person name="Holder M."/>
            <person name="Hume J."/>
            <person name="Jhangiani S.N."/>
            <person name="Joshi V."/>
            <person name="Khan Z.M."/>
            <person name="Jackson L."/>
            <person name="Kovar C."/>
            <person name="Kowis A."/>
            <person name="Lee S."/>
            <person name="Lewis L.R."/>
            <person name="Margolis J."/>
            <person name="Morgan M."/>
            <person name="Nazareth L.V."/>
            <person name="Nguyen N."/>
            <person name="Okwuonu G."/>
            <person name="Parker D."/>
            <person name="Richards S."/>
            <person name="Ruiz S.J."/>
            <person name="Santibanez J."/>
            <person name="Savard J."/>
            <person name="Scherer S.E."/>
            <person name="Schneider B."/>
            <person name="Sodergren E."/>
            <person name="Tautz D."/>
            <person name="Vattahil S."/>
            <person name="Villasana D."/>
            <person name="White C.S."/>
            <person name="Wright R."/>
            <person name="Park Y."/>
            <person name="Beeman R.W."/>
            <person name="Lord J."/>
            <person name="Oppert B."/>
            <person name="Lorenzen M."/>
            <person name="Brown S."/>
            <person name="Wang L."/>
            <person name="Savard J."/>
            <person name="Tautz D."/>
            <person name="Richards S."/>
            <person name="Weinstock G."/>
            <person name="Gibbs R.A."/>
            <person name="Liu Y."/>
            <person name="Worley K."/>
            <person name="Weinstock G."/>
            <person name="Elsik C.G."/>
            <person name="Reese J.T."/>
            <person name="Elhaik E."/>
            <person name="Landan G."/>
            <person name="Graur D."/>
            <person name="Arensburger P."/>
            <person name="Atkinson P."/>
            <person name="Beeman R.W."/>
            <person name="Beidler J."/>
            <person name="Brown S.J."/>
            <person name="Demuth J.P."/>
            <person name="Drury D.W."/>
            <person name="Du Y.Z."/>
            <person name="Fujiwara H."/>
            <person name="Lorenzen M."/>
            <person name="Maselli V."/>
            <person name="Osanai M."/>
            <person name="Park Y."/>
            <person name="Robertson H.M."/>
            <person name="Tu Z."/>
            <person name="Wang J.J."/>
            <person name="Wang S."/>
            <person name="Richards S."/>
            <person name="Song H."/>
            <person name="Zhang L."/>
            <person name="Sodergren E."/>
            <person name="Werner D."/>
            <person name="Stanke M."/>
            <person name="Morgenstern B."/>
            <person name="Solovyev V."/>
            <person name="Kosarev P."/>
            <person name="Brown G."/>
            <person name="Chen H.C."/>
            <person name="Ermolaeva O."/>
            <person name="Hlavina W."/>
            <person name="Kapustin Y."/>
            <person name="Kiryutin B."/>
            <person name="Kitts P."/>
            <person name="Maglott D."/>
            <person name="Pruitt K."/>
            <person name="Sapojnikov V."/>
            <person name="Souvorov A."/>
            <person name="Mackey A.J."/>
            <person name="Waterhouse R.M."/>
            <person name="Wyder S."/>
            <person name="Zdobnov E.M."/>
            <person name="Zdobnov E.M."/>
            <person name="Wyder S."/>
            <person name="Kriventseva E.V."/>
            <person name="Kadowaki T."/>
            <person name="Bork P."/>
            <person name="Aranda M."/>
            <person name="Bao R."/>
            <person name="Beermann A."/>
            <person name="Berns N."/>
            <person name="Bolognesi R."/>
            <person name="Bonneton F."/>
            <person name="Bopp D."/>
            <person name="Brown S.J."/>
            <person name="Bucher G."/>
            <person name="Butts T."/>
            <person name="Chaumot A."/>
            <person name="Denell R.E."/>
            <person name="Ferrier D.E."/>
            <person name="Friedrich M."/>
            <person name="Gordon C.M."/>
            <person name="Jindra M."/>
            <person name="Klingler M."/>
            <person name="Lan Q."/>
            <person name="Lattorff H.M."/>
            <person name="Laudet V."/>
            <person name="von Levetsow C."/>
            <person name="Liu Z."/>
            <person name="Lutz R."/>
            <person name="Lynch J.A."/>
            <person name="da Fonseca R.N."/>
            <person name="Posnien N."/>
            <person name="Reuter R."/>
            <person name="Roth S."/>
            <person name="Savard J."/>
            <person name="Schinko J.B."/>
            <person name="Schmitt C."/>
            <person name="Schoppmeier M."/>
            <person name="Schroder R."/>
            <person name="Shippy T.D."/>
            <person name="Simonnet F."/>
            <person name="Marques-Souza H."/>
            <person name="Tautz D."/>
            <person name="Tomoyasu Y."/>
            <person name="Trauner J."/>
            <person name="Van der Zee M."/>
            <person name="Vervoort M."/>
            <person name="Wittkopp N."/>
            <person name="Wimmer E.A."/>
            <person name="Yang X."/>
            <person name="Jones A.K."/>
            <person name="Sattelle D.B."/>
            <person name="Ebert P.R."/>
            <person name="Nelson D."/>
            <person name="Scott J.G."/>
            <person name="Beeman R.W."/>
            <person name="Muthukrishnan S."/>
            <person name="Kramer K.J."/>
            <person name="Arakane Y."/>
            <person name="Beeman R.W."/>
            <person name="Zhu Q."/>
            <person name="Hogenkamp D."/>
            <person name="Dixit R."/>
            <person name="Oppert B."/>
            <person name="Jiang H."/>
            <person name="Zou Z."/>
            <person name="Marshall J."/>
            <person name="Elpidina E."/>
            <person name="Vinokurov K."/>
            <person name="Oppert C."/>
            <person name="Zou Z."/>
            <person name="Evans J."/>
            <person name="Lu Z."/>
            <person name="Zhao P."/>
            <person name="Sumathipala N."/>
            <person name="Altincicek B."/>
            <person name="Vilcinskas A."/>
            <person name="Williams M."/>
            <person name="Hultmark D."/>
            <person name="Hetru C."/>
            <person name="Jiang H."/>
            <person name="Grimmelikhuijzen C.J."/>
            <person name="Hauser F."/>
            <person name="Cazzamali G."/>
            <person name="Williamson M."/>
            <person name="Park Y."/>
            <person name="Li B."/>
            <person name="Tanaka Y."/>
            <person name="Predel R."/>
            <person name="Neupert S."/>
            <person name="Schachtner J."/>
            <person name="Verleyen P."/>
            <person name="Raible F."/>
            <person name="Bork P."/>
            <person name="Friedrich M."/>
            <person name="Walden K.K."/>
            <person name="Robertson H.M."/>
            <person name="Angeli S."/>
            <person name="Foret S."/>
            <person name="Bucher G."/>
            <person name="Schuetz S."/>
            <person name="Maleszka R."/>
            <person name="Wimmer E.A."/>
            <person name="Beeman R.W."/>
            <person name="Lorenzen M."/>
            <person name="Tomoyasu Y."/>
            <person name="Miller S.C."/>
            <person name="Grossmann D."/>
            <person name="Bucher G."/>
        </authorList>
    </citation>
    <scope>NUCLEOTIDE SEQUENCE [LARGE SCALE GENOMIC DNA]</scope>
    <source>
        <strain evidence="8 9">Georgia GA2</strain>
    </source>
</reference>
<accession>A0A139WBP1</accession>
<protein>
    <recommendedName>
        <fullName evidence="7">Tetraspanin</fullName>
    </recommendedName>
</protein>
<dbReference type="Gene3D" id="1.10.1450.10">
    <property type="entry name" value="Tetraspanin"/>
    <property type="match status" value="1"/>
</dbReference>
<dbReference type="EMBL" id="KQ971372">
    <property type="protein sequence ID" value="KYB25323.1"/>
    <property type="molecule type" value="Genomic_DNA"/>
</dbReference>
<dbReference type="OMA" id="GGCRGKF"/>
<dbReference type="Pfam" id="PF00335">
    <property type="entry name" value="Tetraspanin"/>
    <property type="match status" value="1"/>
</dbReference>
<comment type="similarity">
    <text evidence="2 7">Belongs to the tetraspanin (TM4SF) family.</text>
</comment>
<feature type="disulfide bond" evidence="6">
    <location>
        <begin position="148"/>
        <end position="168"/>
    </location>
</feature>